<organism evidence="1 2">
    <name type="scientific">Linum trigynum</name>
    <dbReference type="NCBI Taxonomy" id="586398"/>
    <lineage>
        <taxon>Eukaryota</taxon>
        <taxon>Viridiplantae</taxon>
        <taxon>Streptophyta</taxon>
        <taxon>Embryophyta</taxon>
        <taxon>Tracheophyta</taxon>
        <taxon>Spermatophyta</taxon>
        <taxon>Magnoliopsida</taxon>
        <taxon>eudicotyledons</taxon>
        <taxon>Gunneridae</taxon>
        <taxon>Pentapetalae</taxon>
        <taxon>rosids</taxon>
        <taxon>fabids</taxon>
        <taxon>Malpighiales</taxon>
        <taxon>Linaceae</taxon>
        <taxon>Linum</taxon>
    </lineage>
</organism>
<evidence type="ECO:0000313" key="2">
    <source>
        <dbReference type="Proteomes" id="UP001497516"/>
    </source>
</evidence>
<reference evidence="1 2" key="1">
    <citation type="submission" date="2024-04" db="EMBL/GenBank/DDBJ databases">
        <authorList>
            <person name="Fracassetti M."/>
        </authorList>
    </citation>
    <scope>NUCLEOTIDE SEQUENCE [LARGE SCALE GENOMIC DNA]</scope>
</reference>
<protein>
    <submittedName>
        <fullName evidence="1">Uncharacterized protein</fullName>
    </submittedName>
</protein>
<keyword evidence="2" id="KW-1185">Reference proteome</keyword>
<accession>A0AAV2F8J2</accession>
<dbReference type="EMBL" id="OZ034819">
    <property type="protein sequence ID" value="CAL1394103.1"/>
    <property type="molecule type" value="Genomic_DNA"/>
</dbReference>
<proteinExistence type="predicted"/>
<name>A0AAV2F8J2_9ROSI</name>
<dbReference type="AlphaFoldDB" id="A0AAV2F8J2"/>
<gene>
    <name evidence="1" type="ORF">LTRI10_LOCUS34626</name>
</gene>
<dbReference type="Proteomes" id="UP001497516">
    <property type="component" value="Chromosome 6"/>
</dbReference>
<sequence>MDVGDDYDSSDEEEEERVADLDLSAACSDGEIASSRRPVASLVSSDGASTAGFAMTRLLVAARTNDD</sequence>
<evidence type="ECO:0000313" key="1">
    <source>
        <dbReference type="EMBL" id="CAL1394103.1"/>
    </source>
</evidence>